<dbReference type="PANTHER" id="PTHR48081">
    <property type="entry name" value="AB HYDROLASE SUPERFAMILY PROTEIN C4A8.06C"/>
    <property type="match status" value="1"/>
</dbReference>
<comment type="similarity">
    <text evidence="1">Belongs to the 'GDXG' lipolytic enzyme family.</text>
</comment>
<sequence>MTVRTPTSEQQWRPVGRGSLRSRAVNGYLSRVSAPLMAAAGLGGALPPAHMITAMRPGVNRSLAALSPVPDGTRVEVVRESFGDGRVRGEWVSAHAGPPRGTPGDRTIVYYLHGSGYVICSPRTHRGLVARLSRRTGWSAFSLDYRLGPEYPFPTAGDDAIRGYHWLLDAGYRADQIVVAGDSAGGHLAVDLIADNHQTGTPQPAGLVVFSPLYDPTFDLAVANQLRGTRDPLIDAVAAQRILRLYTRGAEADHPRMRIALTPEMSLPPTLIQVGQYEVMGDDARAMYRAFAAAGGDVRLQEWPGQGHVFQMFPLFSPESRQALNEAAGFLGQVVSR</sequence>
<accession>A0ABR7WC47</accession>
<feature type="active site" evidence="3">
    <location>
        <position position="183"/>
    </location>
</feature>
<dbReference type="InterPro" id="IPR050300">
    <property type="entry name" value="GDXG_lipolytic_enzyme"/>
</dbReference>
<proteinExistence type="inferred from homology"/>
<gene>
    <name evidence="5" type="ORF">IDF66_12355</name>
</gene>
<evidence type="ECO:0000256" key="3">
    <source>
        <dbReference type="PROSITE-ProRule" id="PRU10038"/>
    </source>
</evidence>
<reference evidence="5 6" key="1">
    <citation type="submission" date="2020-09" db="EMBL/GenBank/DDBJ databases">
        <title>Novel species in genus Gordonia.</title>
        <authorList>
            <person name="Zhang G."/>
        </authorList>
    </citation>
    <scope>NUCLEOTIDE SEQUENCE [LARGE SCALE GENOMIC DNA]</scope>
    <source>
        <strain evidence="5 6">ON-33</strain>
    </source>
</reference>
<evidence type="ECO:0000313" key="5">
    <source>
        <dbReference type="EMBL" id="MBD1320375.1"/>
    </source>
</evidence>
<keyword evidence="2 5" id="KW-0378">Hydrolase</keyword>
<evidence type="ECO:0000259" key="4">
    <source>
        <dbReference type="Pfam" id="PF07859"/>
    </source>
</evidence>
<dbReference type="SUPFAM" id="SSF53474">
    <property type="entry name" value="alpha/beta-Hydrolases"/>
    <property type="match status" value="1"/>
</dbReference>
<comment type="caution">
    <text evidence="5">The sequence shown here is derived from an EMBL/GenBank/DDBJ whole genome shotgun (WGS) entry which is preliminary data.</text>
</comment>
<dbReference type="PROSITE" id="PS01174">
    <property type="entry name" value="LIPASE_GDXG_SER"/>
    <property type="match status" value="1"/>
</dbReference>
<evidence type="ECO:0000313" key="6">
    <source>
        <dbReference type="Proteomes" id="UP000602395"/>
    </source>
</evidence>
<organism evidence="5 6">
    <name type="scientific">Gordonia hankookensis</name>
    <dbReference type="NCBI Taxonomy" id="589403"/>
    <lineage>
        <taxon>Bacteria</taxon>
        <taxon>Bacillati</taxon>
        <taxon>Actinomycetota</taxon>
        <taxon>Actinomycetes</taxon>
        <taxon>Mycobacteriales</taxon>
        <taxon>Gordoniaceae</taxon>
        <taxon>Gordonia</taxon>
    </lineage>
</organism>
<evidence type="ECO:0000256" key="1">
    <source>
        <dbReference type="ARBA" id="ARBA00010515"/>
    </source>
</evidence>
<dbReference type="GO" id="GO:0016787">
    <property type="term" value="F:hydrolase activity"/>
    <property type="evidence" value="ECO:0007669"/>
    <property type="project" value="UniProtKB-KW"/>
</dbReference>
<name>A0ABR7WC47_9ACTN</name>
<evidence type="ECO:0000256" key="2">
    <source>
        <dbReference type="ARBA" id="ARBA00022801"/>
    </source>
</evidence>
<dbReference type="Gene3D" id="3.40.50.1820">
    <property type="entry name" value="alpha/beta hydrolase"/>
    <property type="match status" value="1"/>
</dbReference>
<dbReference type="Proteomes" id="UP000602395">
    <property type="component" value="Unassembled WGS sequence"/>
</dbReference>
<dbReference type="RefSeq" id="WP_190267045.1">
    <property type="nucleotide sequence ID" value="NZ_BAABAD010000004.1"/>
</dbReference>
<dbReference type="PANTHER" id="PTHR48081:SF30">
    <property type="entry name" value="ACETYL-HYDROLASE LIPR-RELATED"/>
    <property type="match status" value="1"/>
</dbReference>
<protein>
    <submittedName>
        <fullName evidence="5">Alpha/beta hydrolase</fullName>
    </submittedName>
</protein>
<dbReference type="Pfam" id="PF07859">
    <property type="entry name" value="Abhydrolase_3"/>
    <property type="match status" value="1"/>
</dbReference>
<keyword evidence="6" id="KW-1185">Reference proteome</keyword>
<dbReference type="InterPro" id="IPR013094">
    <property type="entry name" value="AB_hydrolase_3"/>
</dbReference>
<feature type="domain" description="Alpha/beta hydrolase fold-3" evidence="4">
    <location>
        <begin position="109"/>
        <end position="311"/>
    </location>
</feature>
<dbReference type="EMBL" id="JACWMS010000002">
    <property type="protein sequence ID" value="MBD1320375.1"/>
    <property type="molecule type" value="Genomic_DNA"/>
</dbReference>
<dbReference type="InterPro" id="IPR033140">
    <property type="entry name" value="Lipase_GDXG_put_SER_AS"/>
</dbReference>
<dbReference type="InterPro" id="IPR029058">
    <property type="entry name" value="AB_hydrolase_fold"/>
</dbReference>